<accession>A0ABW2NM27</accession>
<dbReference type="InterPro" id="IPR010001">
    <property type="entry name" value="BofA"/>
</dbReference>
<dbReference type="EMBL" id="JBHTCP010000008">
    <property type="protein sequence ID" value="MFC7370857.1"/>
    <property type="molecule type" value="Genomic_DNA"/>
</dbReference>
<name>A0ABW2NM27_9BACL</name>
<dbReference type="RefSeq" id="WP_379746854.1">
    <property type="nucleotide sequence ID" value="NZ_JBHTCP010000008.1"/>
</dbReference>
<evidence type="ECO:0000313" key="3">
    <source>
        <dbReference type="Proteomes" id="UP001596549"/>
    </source>
</evidence>
<feature type="transmembrane region" description="Helical" evidence="1">
    <location>
        <begin position="37"/>
        <end position="58"/>
    </location>
</feature>
<organism evidence="2 3">
    <name type="scientific">Fictibacillus iocasae</name>
    <dbReference type="NCBI Taxonomy" id="2715437"/>
    <lineage>
        <taxon>Bacteria</taxon>
        <taxon>Bacillati</taxon>
        <taxon>Bacillota</taxon>
        <taxon>Bacilli</taxon>
        <taxon>Bacillales</taxon>
        <taxon>Fictibacillaceae</taxon>
        <taxon>Fictibacillus</taxon>
    </lineage>
</organism>
<evidence type="ECO:0000256" key="1">
    <source>
        <dbReference type="SAM" id="Phobius"/>
    </source>
</evidence>
<protein>
    <submittedName>
        <fullName evidence="2">Pro-sigmaK processing inhibitor BofA family protein</fullName>
    </submittedName>
</protein>
<dbReference type="Pfam" id="PF07441">
    <property type="entry name" value="BofA"/>
    <property type="match status" value="1"/>
</dbReference>
<reference evidence="3" key="1">
    <citation type="journal article" date="2019" name="Int. J. Syst. Evol. Microbiol.">
        <title>The Global Catalogue of Microorganisms (GCM) 10K type strain sequencing project: providing services to taxonomists for standard genome sequencing and annotation.</title>
        <authorList>
            <consortium name="The Broad Institute Genomics Platform"/>
            <consortium name="The Broad Institute Genome Sequencing Center for Infectious Disease"/>
            <person name="Wu L."/>
            <person name="Ma J."/>
        </authorList>
    </citation>
    <scope>NUCLEOTIDE SEQUENCE [LARGE SCALE GENOMIC DNA]</scope>
    <source>
        <strain evidence="3">NBRC 106396</strain>
    </source>
</reference>
<sequence>MEPLVVVSILVGLIVLLLMIGAPVQPLRWLGMAVTRLCIGALLLFFLNAFGASADLHIPINGTTAAVTAILGLPGLASLAAIHYFVL</sequence>
<gene>
    <name evidence="2" type="ORF">ACFQPF_04150</name>
</gene>
<comment type="caution">
    <text evidence="2">The sequence shown here is derived from an EMBL/GenBank/DDBJ whole genome shotgun (WGS) entry which is preliminary data.</text>
</comment>
<proteinExistence type="predicted"/>
<dbReference type="Proteomes" id="UP001596549">
    <property type="component" value="Unassembled WGS sequence"/>
</dbReference>
<feature type="transmembrane region" description="Helical" evidence="1">
    <location>
        <begin position="6"/>
        <end position="25"/>
    </location>
</feature>
<evidence type="ECO:0000313" key="2">
    <source>
        <dbReference type="EMBL" id="MFC7370857.1"/>
    </source>
</evidence>
<dbReference type="NCBIfam" id="TIGR02862">
    <property type="entry name" value="spore_BofA"/>
    <property type="match status" value="1"/>
</dbReference>
<keyword evidence="3" id="KW-1185">Reference proteome</keyword>
<feature type="transmembrane region" description="Helical" evidence="1">
    <location>
        <begin position="64"/>
        <end position="86"/>
    </location>
</feature>
<keyword evidence="1" id="KW-1133">Transmembrane helix</keyword>
<keyword evidence="1" id="KW-0472">Membrane</keyword>
<keyword evidence="1" id="KW-0812">Transmembrane</keyword>